<reference evidence="1 2" key="1">
    <citation type="submission" date="2015-08" db="EMBL/GenBank/DDBJ databases">
        <title>Next Generation Sequencing and Analysis of the Genome of Puccinia sorghi L Schw, the Causal Agent of Maize Common Rust.</title>
        <authorList>
            <person name="Rochi L."/>
            <person name="Burguener G."/>
            <person name="Darino M."/>
            <person name="Turjanski A."/>
            <person name="Kreff E."/>
            <person name="Dieguez M.J."/>
            <person name="Sacco F."/>
        </authorList>
    </citation>
    <scope>NUCLEOTIDE SEQUENCE [LARGE SCALE GENOMIC DNA]</scope>
    <source>
        <strain evidence="1 2">RO10H11247</strain>
    </source>
</reference>
<proteinExistence type="predicted"/>
<dbReference type="EMBL" id="LAVV01008675">
    <property type="protein sequence ID" value="KNZ52187.1"/>
    <property type="molecule type" value="Genomic_DNA"/>
</dbReference>
<evidence type="ECO:0000313" key="2">
    <source>
        <dbReference type="Proteomes" id="UP000037035"/>
    </source>
</evidence>
<dbReference type="AlphaFoldDB" id="A0A0L6UV96"/>
<dbReference type="VEuPathDB" id="FungiDB:VP01_3656g2"/>
<comment type="caution">
    <text evidence="1">The sequence shown here is derived from an EMBL/GenBank/DDBJ whole genome shotgun (WGS) entry which is preliminary data.</text>
</comment>
<sequence>MLIGMAPSLGFGQAKLVPDPPQLGHVPSRGWVCAKYTCVRVRVPSALGQIVAEFGEMPRRA</sequence>
<protein>
    <submittedName>
        <fullName evidence="1">Uncharacterized protein</fullName>
    </submittedName>
</protein>
<evidence type="ECO:0000313" key="1">
    <source>
        <dbReference type="EMBL" id="KNZ52187.1"/>
    </source>
</evidence>
<organism evidence="1 2">
    <name type="scientific">Puccinia sorghi</name>
    <dbReference type="NCBI Taxonomy" id="27349"/>
    <lineage>
        <taxon>Eukaryota</taxon>
        <taxon>Fungi</taxon>
        <taxon>Dikarya</taxon>
        <taxon>Basidiomycota</taxon>
        <taxon>Pucciniomycotina</taxon>
        <taxon>Pucciniomycetes</taxon>
        <taxon>Pucciniales</taxon>
        <taxon>Pucciniaceae</taxon>
        <taxon>Puccinia</taxon>
    </lineage>
</organism>
<accession>A0A0L6UV96</accession>
<dbReference type="Proteomes" id="UP000037035">
    <property type="component" value="Unassembled WGS sequence"/>
</dbReference>
<gene>
    <name evidence="1" type="ORF">VP01_3656g2</name>
</gene>
<keyword evidence="2" id="KW-1185">Reference proteome</keyword>
<name>A0A0L6UV96_9BASI</name>